<name>A0A383DM00_9ZZZZ</name>
<organism evidence="1">
    <name type="scientific">marine metagenome</name>
    <dbReference type="NCBI Taxonomy" id="408172"/>
    <lineage>
        <taxon>unclassified sequences</taxon>
        <taxon>metagenomes</taxon>
        <taxon>ecological metagenomes</taxon>
    </lineage>
</organism>
<sequence length="102" mass="10083">KPGPANSLTIGTVTTGPVAATIAGNAPTQTLSLVLPTGGAFQHTQGSAAASWTIDHNLGYEPGGVTVTDSAGTTVIGTIQHTSVNQIVVSFSSAFAGKAYIS</sequence>
<evidence type="ECO:0000313" key="1">
    <source>
        <dbReference type="EMBL" id="SVE45497.1"/>
    </source>
</evidence>
<dbReference type="AlphaFoldDB" id="A0A383DM00"/>
<dbReference type="EMBL" id="UINC01218463">
    <property type="protein sequence ID" value="SVE45497.1"/>
    <property type="molecule type" value="Genomic_DNA"/>
</dbReference>
<gene>
    <name evidence="1" type="ORF">METZ01_LOCUS498351</name>
</gene>
<feature type="non-terminal residue" evidence="1">
    <location>
        <position position="1"/>
    </location>
</feature>
<proteinExistence type="predicted"/>
<protein>
    <submittedName>
        <fullName evidence="1">Uncharacterized protein</fullName>
    </submittedName>
</protein>
<accession>A0A383DM00</accession>
<reference evidence="1" key="1">
    <citation type="submission" date="2018-05" db="EMBL/GenBank/DDBJ databases">
        <authorList>
            <person name="Lanie J.A."/>
            <person name="Ng W.-L."/>
            <person name="Kazmierczak K.M."/>
            <person name="Andrzejewski T.M."/>
            <person name="Davidsen T.M."/>
            <person name="Wayne K.J."/>
            <person name="Tettelin H."/>
            <person name="Glass J.I."/>
            <person name="Rusch D."/>
            <person name="Podicherti R."/>
            <person name="Tsui H.-C.T."/>
            <person name="Winkler M.E."/>
        </authorList>
    </citation>
    <scope>NUCLEOTIDE SEQUENCE</scope>
</reference>